<sequence>MTESRKKPILQRRDRWGHGIPLWIVVGVAFLIPVMAWALRDLKMHNDVAGWLPRNDPQARILTWYESMFPSEDRVLVSWDSASITDPRLRKLEDKLEGTRSESGKSEGGSPYVSDVTLPTELLTRMLSRDVPFDRAMSEIDGVLIGKGPLKIRISEAGRKRGEFLVQEILDLAKQEFGLDVKVVEGDMPLPELEAVPLEESKAFNTDVELTKYIQAQPLYSLQLSWLGMHSDPATMSAFQEALLSLEDPGASGQGIGAQCIEECFVTPGSLAAVSVSLSEAGIADKEASVAAIREAVEQVGVPADTIHLGGQPIVTVALNNAVQDAGWNPKYEVWNFARRSPILLSAIVSVLFSFVMLRSIRLATLVQAVSFLTVIVAMALIPLSGGTLNMVLIVMPTLLVVLTTSAAIHLSNYWKHSGISDPSQSVFSAAKTAWLPCGLAACTTSVGLASLTVSNLVPVRDFGIYAAIGCLISFVVVLYVLPSLMLYWPRSPPKAESLETGHWNRFGRWLARNRTMVAVACVLLTAAAGWGLRNFETETKVIRYFPEDSRLVRDYVFLEDKLSGVISIDTIVKFDTEAQKQLPFIDRARKVHALQQEIRQHPEISGVLSLSSFLDLRKPDPKTMSRFERQMLGRTQQRVGQRIHERLKDNSVDDEISSMLALPDYATDWKESGDQLLNREGDEVWRITAQTSALSDTDLEVLLGDMNAIAESQLSMVGSPNTGHIVTGLIPVFLRTQQAVLESLIRSFGMAFIVIAIVMMVLLRSPFAGLLTMLPNLMPVILIFGLLSWMELKVDIGTMITASVALGIAVDGTLHLITWFKSLVQQGVPVEFAVGKALEHCGPAMWQTSAAIGFGMLALLPAELLLVSRFGWIMAALIFAALVADVVFLPALLGGTLGRLIQKAVCTDIVPESTDEPQTVKLPGAGHGASRKAEAKSDVSSKESA</sequence>
<feature type="transmembrane region" description="Helical" evidence="7">
    <location>
        <begin position="797"/>
        <end position="821"/>
    </location>
</feature>
<feature type="transmembrane region" description="Helical" evidence="7">
    <location>
        <begin position="365"/>
        <end position="385"/>
    </location>
</feature>
<dbReference type="SUPFAM" id="SSF82866">
    <property type="entry name" value="Multidrug efflux transporter AcrB transmembrane domain"/>
    <property type="match status" value="2"/>
</dbReference>
<keyword evidence="5 7" id="KW-0472">Membrane</keyword>
<feature type="transmembrane region" description="Helical" evidence="7">
    <location>
        <begin position="873"/>
        <end position="894"/>
    </location>
</feature>
<name>A0A1P8WJH7_9PLAN</name>
<evidence type="ECO:0000256" key="4">
    <source>
        <dbReference type="ARBA" id="ARBA00022989"/>
    </source>
</evidence>
<evidence type="ECO:0000256" key="2">
    <source>
        <dbReference type="ARBA" id="ARBA00022475"/>
    </source>
</evidence>
<dbReference type="RefSeq" id="WP_077025558.1">
    <property type="nucleotide sequence ID" value="NZ_CP017641.1"/>
</dbReference>
<feature type="domain" description="Membrane transport protein MMPL" evidence="8">
    <location>
        <begin position="269"/>
        <end position="513"/>
    </location>
</feature>
<dbReference type="InterPro" id="IPR004869">
    <property type="entry name" value="MMPL_dom"/>
</dbReference>
<accession>A0A1P8WJH7</accession>
<evidence type="ECO:0000313" key="10">
    <source>
        <dbReference type="Proteomes" id="UP000187735"/>
    </source>
</evidence>
<dbReference type="KEGG" id="fmr:Fuma_03838"/>
<keyword evidence="10" id="KW-1185">Reference proteome</keyword>
<dbReference type="STRING" id="1891926.Fuma_03838"/>
<organism evidence="9 10">
    <name type="scientific">Fuerstiella marisgermanici</name>
    <dbReference type="NCBI Taxonomy" id="1891926"/>
    <lineage>
        <taxon>Bacteria</taxon>
        <taxon>Pseudomonadati</taxon>
        <taxon>Planctomycetota</taxon>
        <taxon>Planctomycetia</taxon>
        <taxon>Planctomycetales</taxon>
        <taxon>Planctomycetaceae</taxon>
        <taxon>Fuerstiella</taxon>
    </lineage>
</organism>
<reference evidence="9 10" key="1">
    <citation type="journal article" date="2016" name="Front. Microbiol.">
        <title>Fuerstia marisgermanicae gen. nov., sp. nov., an Unusual Member of the Phylum Planctomycetes from the German Wadden Sea.</title>
        <authorList>
            <person name="Kohn T."/>
            <person name="Heuer A."/>
            <person name="Jogler M."/>
            <person name="Vollmers J."/>
            <person name="Boedeker C."/>
            <person name="Bunk B."/>
            <person name="Rast P."/>
            <person name="Borchert D."/>
            <person name="Glockner I."/>
            <person name="Freese H.M."/>
            <person name="Klenk H.P."/>
            <person name="Overmann J."/>
            <person name="Kaster A.K."/>
            <person name="Rohde M."/>
            <person name="Wiegand S."/>
            <person name="Jogler C."/>
        </authorList>
    </citation>
    <scope>NUCLEOTIDE SEQUENCE [LARGE SCALE GENOMIC DNA]</scope>
    <source>
        <strain evidence="9 10">NH11</strain>
    </source>
</reference>
<feature type="transmembrane region" description="Helical" evidence="7">
    <location>
        <begin position="842"/>
        <end position="861"/>
    </location>
</feature>
<feature type="transmembrane region" description="Helical" evidence="7">
    <location>
        <begin position="433"/>
        <end position="453"/>
    </location>
</feature>
<feature type="transmembrane region" description="Helical" evidence="7">
    <location>
        <begin position="745"/>
        <end position="764"/>
    </location>
</feature>
<gene>
    <name evidence="9" type="ORF">Fuma_03838</name>
</gene>
<feature type="region of interest" description="Disordered" evidence="6">
    <location>
        <begin position="915"/>
        <end position="946"/>
    </location>
</feature>
<keyword evidence="4 7" id="KW-1133">Transmembrane helix</keyword>
<dbReference type="PANTHER" id="PTHR33406:SF12">
    <property type="entry name" value="BLR2997 PROTEIN"/>
    <property type="match status" value="1"/>
</dbReference>
<feature type="transmembrane region" description="Helical" evidence="7">
    <location>
        <begin position="391"/>
        <end position="412"/>
    </location>
</feature>
<evidence type="ECO:0000256" key="3">
    <source>
        <dbReference type="ARBA" id="ARBA00022692"/>
    </source>
</evidence>
<keyword evidence="3 7" id="KW-0812">Transmembrane</keyword>
<feature type="transmembrane region" description="Helical" evidence="7">
    <location>
        <begin position="516"/>
        <end position="533"/>
    </location>
</feature>
<feature type="domain" description="Membrane transport protein MMPL" evidence="8">
    <location>
        <begin position="635"/>
        <end position="895"/>
    </location>
</feature>
<evidence type="ECO:0000256" key="6">
    <source>
        <dbReference type="SAM" id="MobiDB-lite"/>
    </source>
</evidence>
<dbReference type="OrthoDB" id="2112773at2"/>
<comment type="subcellular location">
    <subcellularLocation>
        <location evidence="1">Cell membrane</location>
        <topology evidence="1">Multi-pass membrane protein</topology>
    </subcellularLocation>
</comment>
<proteinExistence type="predicted"/>
<dbReference type="PANTHER" id="PTHR33406">
    <property type="entry name" value="MEMBRANE PROTEIN MJ1562-RELATED"/>
    <property type="match status" value="1"/>
</dbReference>
<dbReference type="GO" id="GO:0005886">
    <property type="term" value="C:plasma membrane"/>
    <property type="evidence" value="ECO:0007669"/>
    <property type="project" value="UniProtKB-SubCell"/>
</dbReference>
<feature type="compositionally biased region" description="Basic and acidic residues" evidence="6">
    <location>
        <begin position="932"/>
        <end position="946"/>
    </location>
</feature>
<feature type="transmembrane region" description="Helical" evidence="7">
    <location>
        <begin position="465"/>
        <end position="489"/>
    </location>
</feature>
<evidence type="ECO:0000256" key="1">
    <source>
        <dbReference type="ARBA" id="ARBA00004651"/>
    </source>
</evidence>
<dbReference type="Gene3D" id="1.20.1640.10">
    <property type="entry name" value="Multidrug efflux transporter AcrB transmembrane domain"/>
    <property type="match status" value="2"/>
</dbReference>
<dbReference type="AlphaFoldDB" id="A0A1P8WJH7"/>
<feature type="transmembrane region" description="Helical" evidence="7">
    <location>
        <begin position="20"/>
        <end position="39"/>
    </location>
</feature>
<feature type="transmembrane region" description="Helical" evidence="7">
    <location>
        <begin position="771"/>
        <end position="791"/>
    </location>
</feature>
<protein>
    <submittedName>
        <fullName evidence="9">Efflux transporter, putative, hydrophobe/amphiphile efflux-3 (HAE3) family</fullName>
    </submittedName>
</protein>
<evidence type="ECO:0000256" key="7">
    <source>
        <dbReference type="SAM" id="Phobius"/>
    </source>
</evidence>
<evidence type="ECO:0000313" key="9">
    <source>
        <dbReference type="EMBL" id="APZ94214.1"/>
    </source>
</evidence>
<evidence type="ECO:0000259" key="8">
    <source>
        <dbReference type="Pfam" id="PF03176"/>
    </source>
</evidence>
<dbReference type="InterPro" id="IPR050545">
    <property type="entry name" value="Mycobact_MmpL"/>
</dbReference>
<dbReference type="Proteomes" id="UP000187735">
    <property type="component" value="Chromosome"/>
</dbReference>
<keyword evidence="2" id="KW-1003">Cell membrane</keyword>
<dbReference type="Pfam" id="PF03176">
    <property type="entry name" value="MMPL"/>
    <property type="match status" value="2"/>
</dbReference>
<evidence type="ECO:0000256" key="5">
    <source>
        <dbReference type="ARBA" id="ARBA00023136"/>
    </source>
</evidence>
<dbReference type="EMBL" id="CP017641">
    <property type="protein sequence ID" value="APZ94214.1"/>
    <property type="molecule type" value="Genomic_DNA"/>
</dbReference>